<keyword evidence="6" id="KW-0560">Oxidoreductase</keyword>
<reference evidence="10 11" key="1">
    <citation type="submission" date="2016-11" db="EMBL/GenBank/DDBJ databases">
        <authorList>
            <person name="Jaros S."/>
            <person name="Januszkiewicz K."/>
            <person name="Wedrychowicz H."/>
        </authorList>
    </citation>
    <scope>NUCLEOTIDE SEQUENCE [LARGE SCALE GENOMIC DNA]</scope>
    <source>
        <strain evidence="10 11">GAS242</strain>
    </source>
</reference>
<dbReference type="RefSeq" id="WP_079570131.1">
    <property type="nucleotide sequence ID" value="NZ_LT670818.1"/>
</dbReference>
<evidence type="ECO:0000256" key="2">
    <source>
        <dbReference type="ARBA" id="ARBA00008312"/>
    </source>
</evidence>
<evidence type="ECO:0000256" key="3">
    <source>
        <dbReference type="ARBA" id="ARBA00022630"/>
    </source>
</evidence>
<evidence type="ECO:0000259" key="9">
    <source>
        <dbReference type="Pfam" id="PF07992"/>
    </source>
</evidence>
<dbReference type="SUPFAM" id="SSF51905">
    <property type="entry name" value="FAD/NAD(P)-binding domain"/>
    <property type="match status" value="1"/>
</dbReference>
<dbReference type="SUPFAM" id="SSF51971">
    <property type="entry name" value="Nucleotide-binding domain"/>
    <property type="match status" value="1"/>
</dbReference>
<dbReference type="InterPro" id="IPR055275">
    <property type="entry name" value="Ferredox_Rdtase"/>
</dbReference>
<feature type="binding site" evidence="7">
    <location>
        <position position="362"/>
    </location>
    <ligand>
        <name>FAD</name>
        <dbReference type="ChEBI" id="CHEBI:57692"/>
    </ligand>
</feature>
<dbReference type="InterPro" id="IPR021163">
    <property type="entry name" value="Ferredox_Rdtase_adrenod"/>
</dbReference>
<evidence type="ECO:0000256" key="1">
    <source>
        <dbReference type="ARBA" id="ARBA00001974"/>
    </source>
</evidence>
<keyword evidence="5 8" id="KW-0521">NADP</keyword>
<dbReference type="Pfam" id="PF07992">
    <property type="entry name" value="Pyr_redox_2"/>
    <property type="match status" value="1"/>
</dbReference>
<keyword evidence="3" id="KW-0285">Flavoprotein</keyword>
<dbReference type="AlphaFoldDB" id="A0A1M5SBV6"/>
<comment type="cofactor">
    <cofactor evidence="1 7">
        <name>FAD</name>
        <dbReference type="ChEBI" id="CHEBI:57692"/>
    </cofactor>
</comment>
<dbReference type="PANTHER" id="PTHR48467">
    <property type="entry name" value="GLUTAMATE SYNTHASE 1 [NADH], CHLOROPLASTIC-LIKE"/>
    <property type="match status" value="1"/>
</dbReference>
<comment type="similarity">
    <text evidence="2">Belongs to the ferredoxin--NADP reductase type 1 family.</text>
</comment>
<evidence type="ECO:0000256" key="7">
    <source>
        <dbReference type="PIRSR" id="PIRSR000362-1"/>
    </source>
</evidence>
<evidence type="ECO:0000256" key="5">
    <source>
        <dbReference type="ARBA" id="ARBA00022857"/>
    </source>
</evidence>
<dbReference type="OrthoDB" id="9803192at2"/>
<organism evidence="10 11">
    <name type="scientific">Bradyrhizobium erythrophlei</name>
    <dbReference type="NCBI Taxonomy" id="1437360"/>
    <lineage>
        <taxon>Bacteria</taxon>
        <taxon>Pseudomonadati</taxon>
        <taxon>Pseudomonadota</taxon>
        <taxon>Alphaproteobacteria</taxon>
        <taxon>Hyphomicrobiales</taxon>
        <taxon>Nitrobacteraceae</taxon>
        <taxon>Bradyrhizobium</taxon>
    </lineage>
</organism>
<feature type="binding site" evidence="7">
    <location>
        <position position="79"/>
    </location>
    <ligand>
        <name>FAD</name>
        <dbReference type="ChEBI" id="CHEBI:57692"/>
    </ligand>
</feature>
<evidence type="ECO:0000256" key="4">
    <source>
        <dbReference type="ARBA" id="ARBA00022827"/>
    </source>
</evidence>
<dbReference type="InterPro" id="IPR036188">
    <property type="entry name" value="FAD/NAD-bd_sf"/>
</dbReference>
<name>A0A1M5SBV6_9BRAD</name>
<dbReference type="Gene3D" id="3.40.50.720">
    <property type="entry name" value="NAD(P)-binding Rossmann-like Domain"/>
    <property type="match status" value="1"/>
</dbReference>
<feature type="binding site" evidence="8">
    <location>
        <begin position="194"/>
        <end position="195"/>
    </location>
    <ligand>
        <name>NADP(+)</name>
        <dbReference type="ChEBI" id="CHEBI:58349"/>
    </ligand>
</feature>
<dbReference type="InterPro" id="IPR023753">
    <property type="entry name" value="FAD/NAD-binding_dom"/>
</dbReference>
<protein>
    <submittedName>
        <fullName evidence="10">Ferredoxin--NADP+ reductase</fullName>
    </submittedName>
</protein>
<feature type="binding site" evidence="7">
    <location>
        <begin position="369"/>
        <end position="371"/>
    </location>
    <ligand>
        <name>FAD</name>
        <dbReference type="ChEBI" id="CHEBI:57692"/>
    </ligand>
</feature>
<dbReference type="Proteomes" id="UP000190675">
    <property type="component" value="Chromosome I"/>
</dbReference>
<dbReference type="Gene3D" id="3.50.50.60">
    <property type="entry name" value="FAD/NAD(P)-binding domain"/>
    <property type="match status" value="1"/>
</dbReference>
<dbReference type="GO" id="GO:0016491">
    <property type="term" value="F:oxidoreductase activity"/>
    <property type="evidence" value="ECO:0007669"/>
    <property type="project" value="UniProtKB-KW"/>
</dbReference>
<feature type="binding site" evidence="7">
    <location>
        <position position="43"/>
    </location>
    <ligand>
        <name>FAD</name>
        <dbReference type="ChEBI" id="CHEBI:57692"/>
    </ligand>
</feature>
<feature type="binding site" evidence="8">
    <location>
        <position position="206"/>
    </location>
    <ligand>
        <name>NADP(+)</name>
        <dbReference type="ChEBI" id="CHEBI:58349"/>
    </ligand>
</feature>
<evidence type="ECO:0000313" key="11">
    <source>
        <dbReference type="Proteomes" id="UP000190675"/>
    </source>
</evidence>
<dbReference type="PANTHER" id="PTHR48467:SF1">
    <property type="entry name" value="GLUTAMATE SYNTHASE 1 [NADH], CHLOROPLASTIC-LIKE"/>
    <property type="match status" value="1"/>
</dbReference>
<gene>
    <name evidence="10" type="ORF">SAMN05444169_7053</name>
</gene>
<accession>A0A1M5SBV6</accession>
<evidence type="ECO:0000313" key="10">
    <source>
        <dbReference type="EMBL" id="SHH36004.1"/>
    </source>
</evidence>
<dbReference type="EMBL" id="LT670818">
    <property type="protein sequence ID" value="SHH36004.1"/>
    <property type="molecule type" value="Genomic_DNA"/>
</dbReference>
<evidence type="ECO:0000256" key="6">
    <source>
        <dbReference type="ARBA" id="ARBA00023002"/>
    </source>
</evidence>
<sequence>MSEPHIAIIGSGPSGFFAAEALLKSDAGVRVDMFDRLPTPYGLVRSGVAPDHQQIKQVVKVFDALASNIKFAFFGNVEVGSNISLDLLRSRYDAIILAYGASAGTPLPVPGSHLSQSITATDFVGWYNGHPDFTRLDLSLDNDSAVVIGHGNVAIDVARILLSDHARLAKTDIADHALEALRRSRVRRVHMVGRRGPIQASFTTAELRELLGMPDVRIVVDREALRLDEQEHAFLELPINAAIKRNVDVINAAAARDCSREKAKELHLTFLASPVAIEGSDRVSAVQFVRNQLEGPVNDRKAVPGTWHFSVLAGLTIASIGFRGRPLENVPFDTRRGIIPNVEGRVMGEALHGAAPLYVAGWIKRGATGIIGTNRADAGETVRKLLSDFREGRWPVKDDRQRVNVPLMSPRIDFADWRRIDDAECRAGRESGRPRRKMVSIDAMLEVAVRGREGAATPETAA</sequence>
<keyword evidence="4 7" id="KW-0274">FAD</keyword>
<feature type="domain" description="FAD/NAD(P)-binding" evidence="9">
    <location>
        <begin position="5"/>
        <end position="211"/>
    </location>
</feature>
<dbReference type="PRINTS" id="PR00419">
    <property type="entry name" value="ADXRDTASE"/>
</dbReference>
<dbReference type="PIRSF" id="PIRSF000362">
    <property type="entry name" value="FNR"/>
    <property type="match status" value="1"/>
</dbReference>
<proteinExistence type="inferred from homology"/>
<evidence type="ECO:0000256" key="8">
    <source>
        <dbReference type="PIRSR" id="PIRSR000362-2"/>
    </source>
</evidence>
<feature type="binding site" evidence="8">
    <location>
        <position position="369"/>
    </location>
    <ligand>
        <name>NADP(+)</name>
        <dbReference type="ChEBI" id="CHEBI:58349"/>
    </ligand>
</feature>
<feature type="binding site" evidence="8">
    <location>
        <begin position="150"/>
        <end position="153"/>
    </location>
    <ligand>
        <name>NADP(+)</name>
        <dbReference type="ChEBI" id="CHEBI:58349"/>
    </ligand>
</feature>
<feature type="binding site" evidence="7">
    <location>
        <position position="14"/>
    </location>
    <ligand>
        <name>FAD</name>
        <dbReference type="ChEBI" id="CHEBI:57692"/>
    </ligand>
</feature>